<evidence type="ECO:0000313" key="1">
    <source>
        <dbReference type="EMBL" id="NMH79281.1"/>
    </source>
</evidence>
<evidence type="ECO:0000313" key="2">
    <source>
        <dbReference type="Proteomes" id="UP001296706"/>
    </source>
</evidence>
<name>A0ABX1RHH9_9PSEU</name>
<dbReference type="Proteomes" id="UP001296706">
    <property type="component" value="Unassembled WGS sequence"/>
</dbReference>
<dbReference type="RefSeq" id="WP_169397349.1">
    <property type="nucleotide sequence ID" value="NZ_BAAAJH010000022.1"/>
</dbReference>
<proteinExistence type="predicted"/>
<dbReference type="EMBL" id="JAAXKY010000064">
    <property type="protein sequence ID" value="NMH79281.1"/>
    <property type="molecule type" value="Genomic_DNA"/>
</dbReference>
<reference evidence="1 2" key="1">
    <citation type="submission" date="2020-04" db="EMBL/GenBank/DDBJ databases">
        <authorList>
            <person name="Klaysubun C."/>
            <person name="Duangmal K."/>
            <person name="Lipun K."/>
        </authorList>
    </citation>
    <scope>NUCLEOTIDE SEQUENCE [LARGE SCALE GENOMIC DNA]</scope>
    <source>
        <strain evidence="1 2">JCM 11839</strain>
    </source>
</reference>
<protein>
    <submittedName>
        <fullName evidence="1">Uncharacterized protein</fullName>
    </submittedName>
</protein>
<accession>A0ABX1RHH9</accession>
<gene>
    <name evidence="1" type="ORF">HF577_19570</name>
</gene>
<organism evidence="1 2">
    <name type="scientific">Pseudonocardia xinjiangensis</name>
    <dbReference type="NCBI Taxonomy" id="75289"/>
    <lineage>
        <taxon>Bacteria</taxon>
        <taxon>Bacillati</taxon>
        <taxon>Actinomycetota</taxon>
        <taxon>Actinomycetes</taxon>
        <taxon>Pseudonocardiales</taxon>
        <taxon>Pseudonocardiaceae</taxon>
        <taxon>Pseudonocardia</taxon>
    </lineage>
</organism>
<sequence>MISMDIRLTVFNLIFRDAMLRELLMNYADRVDGATQGKTAAPTCFVALKWTRNDTWTGPAESQLLTVHVHMPRDRPTSEQVYLDVVVQRLRAALSMEGESKQLAVRHRGTSREATDNGGDTVFKVSTFEISPAAARRREHLLLALSPWTCFSDRRRIGSGCDFLSLN</sequence>
<keyword evidence="2" id="KW-1185">Reference proteome</keyword>
<comment type="caution">
    <text evidence="1">The sequence shown here is derived from an EMBL/GenBank/DDBJ whole genome shotgun (WGS) entry which is preliminary data.</text>
</comment>